<proteinExistence type="predicted"/>
<evidence type="ECO:0000313" key="2">
    <source>
        <dbReference type="Proteomes" id="UP000006304"/>
    </source>
</evidence>
<dbReference type="Proteomes" id="UP000006304">
    <property type="component" value="Chromosome"/>
</dbReference>
<dbReference type="KEGG" id="nbr:O3I_020945"/>
<organism evidence="1 2">
    <name type="scientific">Nocardia brasiliensis (strain ATCC 700358 / HUJEG-1)</name>
    <dbReference type="NCBI Taxonomy" id="1133849"/>
    <lineage>
        <taxon>Bacteria</taxon>
        <taxon>Bacillati</taxon>
        <taxon>Actinomycetota</taxon>
        <taxon>Actinomycetes</taxon>
        <taxon>Mycobacteriales</taxon>
        <taxon>Nocardiaceae</taxon>
        <taxon>Nocardia</taxon>
    </lineage>
</organism>
<protein>
    <submittedName>
        <fullName evidence="1">Uncharacterized protein</fullName>
    </submittedName>
</protein>
<sequence length="73" mass="7875">MPVDRRGARAFEFADADFVQVGQLGDVDVKIGCQGSRGLLCAQCSAAVDAGDRFFAQRSHDVDRLVVAVCCQR</sequence>
<gene>
    <name evidence="1" type="ORF">O3I_020945</name>
</gene>
<name>K0EQR0_NOCB7</name>
<reference evidence="1 2" key="1">
    <citation type="journal article" date="2012" name="J. Bacteriol.">
        <title>Complete genome sequence of Nocardia brasiliensis HUJEG-1.</title>
        <authorList>
            <person name="Vera-Cabrera L."/>
            <person name="Ortiz-Lopez R."/>
            <person name="Elizondo-Gonzalez R."/>
            <person name="Perez-Maya A.A."/>
            <person name="Ocampo-Candiani J."/>
        </authorList>
    </citation>
    <scope>NUCLEOTIDE SEQUENCE [LARGE SCALE GENOMIC DNA]</scope>
    <source>
        <strain evidence="2">ATCC 700358</strain>
    </source>
</reference>
<dbReference type="EMBL" id="CP003876">
    <property type="protein sequence ID" value="AFU02148.1"/>
    <property type="molecule type" value="Genomic_DNA"/>
</dbReference>
<dbReference type="STRING" id="1133849.O3I_020945"/>
<accession>K0EQR0</accession>
<dbReference type="HOGENOM" id="CLU_2701037_0_0_11"/>
<keyword evidence="2" id="KW-1185">Reference proteome</keyword>
<evidence type="ECO:0000313" key="1">
    <source>
        <dbReference type="EMBL" id="AFU02148.1"/>
    </source>
</evidence>
<dbReference type="AlphaFoldDB" id="K0EQR0"/>